<reference evidence="3" key="1">
    <citation type="submission" date="2017-05" db="UniProtKB">
        <authorList>
            <consortium name="EnsemblMetazoa"/>
        </authorList>
    </citation>
    <scope>IDENTIFICATION</scope>
</reference>
<feature type="compositionally biased region" description="Basic residues" evidence="1">
    <location>
        <begin position="62"/>
        <end position="72"/>
    </location>
</feature>
<dbReference type="InterPro" id="IPR043136">
    <property type="entry name" value="B30.2/SPRY_sf"/>
</dbReference>
<dbReference type="InParanoid" id="A0A1X7V1M6"/>
<dbReference type="Gene3D" id="2.60.120.920">
    <property type="match status" value="1"/>
</dbReference>
<evidence type="ECO:0000256" key="1">
    <source>
        <dbReference type="SAM" id="MobiDB-lite"/>
    </source>
</evidence>
<feature type="domain" description="B30.2/SPRY" evidence="2">
    <location>
        <begin position="136"/>
        <end position="334"/>
    </location>
</feature>
<dbReference type="PROSITE" id="PS50188">
    <property type="entry name" value="B302_SPRY"/>
    <property type="match status" value="1"/>
</dbReference>
<name>A0A1X7V1M6_AMPQE</name>
<dbReference type="InterPro" id="IPR001870">
    <property type="entry name" value="B30.2/SPRY"/>
</dbReference>
<organism evidence="3">
    <name type="scientific">Amphimedon queenslandica</name>
    <name type="common">Sponge</name>
    <dbReference type="NCBI Taxonomy" id="400682"/>
    <lineage>
        <taxon>Eukaryota</taxon>
        <taxon>Metazoa</taxon>
        <taxon>Porifera</taxon>
        <taxon>Demospongiae</taxon>
        <taxon>Heteroscleromorpha</taxon>
        <taxon>Haplosclerida</taxon>
        <taxon>Niphatidae</taxon>
        <taxon>Amphimedon</taxon>
    </lineage>
</organism>
<dbReference type="AlphaFoldDB" id="A0A1X7V1M6"/>
<proteinExistence type="predicted"/>
<dbReference type="eggNOG" id="ENOG502SXZ1">
    <property type="taxonomic scope" value="Eukaryota"/>
</dbReference>
<feature type="region of interest" description="Disordered" evidence="1">
    <location>
        <begin position="54"/>
        <end position="87"/>
    </location>
</feature>
<evidence type="ECO:0000259" key="2">
    <source>
        <dbReference type="PROSITE" id="PS50188"/>
    </source>
</evidence>
<dbReference type="SUPFAM" id="SSF49899">
    <property type="entry name" value="Concanavalin A-like lectins/glucanases"/>
    <property type="match status" value="1"/>
</dbReference>
<protein>
    <recommendedName>
        <fullName evidence="2">B30.2/SPRY domain-containing protein</fullName>
    </recommendedName>
</protein>
<dbReference type="InterPro" id="IPR013320">
    <property type="entry name" value="ConA-like_dom_sf"/>
</dbReference>
<accession>A0A1X7V1M6</accession>
<evidence type="ECO:0000313" key="3">
    <source>
        <dbReference type="EnsemblMetazoa" id="Aqu2.1.33913_001"/>
    </source>
</evidence>
<dbReference type="EnsemblMetazoa" id="Aqu2.1.33913_001">
    <property type="protein sequence ID" value="Aqu2.1.33913_001"/>
    <property type="gene ID" value="Aqu2.1.33913"/>
</dbReference>
<sequence>MGQKGSRSIVPYAAPELSSSKDYCTSTRVSGHDLPMIKKAGSLATLGISGGSSSTLGSLGKKEKRGTLRRTRSFTEQQEAEEALKKEVTRRVEKEAREMNEWVRQRSSNNLQKQQPASLQDLASLCIATALKTPMDIERLSISEDLKESVEFMLAPVFDKSMAEPGVSFSNSGRTIVYNGKSYSTTVLKTPHNRGVTSGRCAWILYIENSRIPGWIQVGVVNRFRWLKKCKTVWDGNPHPFRKGEIARRNNGNFHSGRFEYEATMVHDDVYVSGFGRGDTVGLKVDFDSNEIQWTKNGEDYGNPVSFDGGPIWPSVSLDSPGEGVSLLYYTCSVRSSQIVHHSHLSTN</sequence>